<accession>A0ABU0QE04</accession>
<protein>
    <submittedName>
        <fullName evidence="1">ABC-type taurine transport system substrate-binding protein</fullName>
    </submittedName>
</protein>
<dbReference type="Proteomes" id="UP001243364">
    <property type="component" value="Unassembled WGS sequence"/>
</dbReference>
<proteinExistence type="predicted"/>
<keyword evidence="2" id="KW-1185">Reference proteome</keyword>
<name>A0ABU0QE04_STRAH</name>
<sequence length="53" mass="5793">MLADVGPPIVPVWSTTDLDEAFLWFETLEGTGVEGLVVSRSSLGMRRAESGRR</sequence>
<evidence type="ECO:0000313" key="2">
    <source>
        <dbReference type="Proteomes" id="UP001243364"/>
    </source>
</evidence>
<dbReference type="EMBL" id="JAUSYA010000001">
    <property type="protein sequence ID" value="MDQ0688900.1"/>
    <property type="molecule type" value="Genomic_DNA"/>
</dbReference>
<organism evidence="1 2">
    <name type="scientific">Streptomyces achromogenes</name>
    <dbReference type="NCBI Taxonomy" id="67255"/>
    <lineage>
        <taxon>Bacteria</taxon>
        <taxon>Bacillati</taxon>
        <taxon>Actinomycetota</taxon>
        <taxon>Actinomycetes</taxon>
        <taxon>Kitasatosporales</taxon>
        <taxon>Streptomycetaceae</taxon>
        <taxon>Streptomyces</taxon>
    </lineage>
</organism>
<gene>
    <name evidence="1" type="ORF">QFZ56_007863</name>
</gene>
<reference evidence="1 2" key="1">
    <citation type="submission" date="2023-07" db="EMBL/GenBank/DDBJ databases">
        <title>Comparative genomics of wheat-associated soil bacteria to identify genetic determinants of phenazine resistance.</title>
        <authorList>
            <person name="Mouncey N."/>
        </authorList>
    </citation>
    <scope>NUCLEOTIDE SEQUENCE [LARGE SCALE GENOMIC DNA]</scope>
    <source>
        <strain evidence="1 2">W4I19-2</strain>
    </source>
</reference>
<comment type="caution">
    <text evidence="1">The sequence shown here is derived from an EMBL/GenBank/DDBJ whole genome shotgun (WGS) entry which is preliminary data.</text>
</comment>
<evidence type="ECO:0000313" key="1">
    <source>
        <dbReference type="EMBL" id="MDQ0688900.1"/>
    </source>
</evidence>
<dbReference type="RefSeq" id="WP_307049700.1">
    <property type="nucleotide sequence ID" value="NZ_JAUSYA010000001.1"/>
</dbReference>